<dbReference type="InterPro" id="IPR051537">
    <property type="entry name" value="DNA_Adenine_Mtase"/>
</dbReference>
<dbReference type="GO" id="GO:0003677">
    <property type="term" value="F:DNA binding"/>
    <property type="evidence" value="ECO:0007669"/>
    <property type="project" value="InterPro"/>
</dbReference>
<dbReference type="Proteomes" id="UP000442533">
    <property type="component" value="Unassembled WGS sequence"/>
</dbReference>
<dbReference type="PANTHER" id="PTHR42933:SF4">
    <property type="entry name" value="TYPE I RESTRICTION ENZYME ECOKI METHYLASE SUBUNIT"/>
    <property type="match status" value="1"/>
</dbReference>
<feature type="domain" description="DNA methylase adenine-specific" evidence="8">
    <location>
        <begin position="148"/>
        <end position="249"/>
    </location>
</feature>
<evidence type="ECO:0000256" key="5">
    <source>
        <dbReference type="ARBA" id="ARBA00022691"/>
    </source>
</evidence>
<organism evidence="9 10">
    <name type="scientific">Paracoccus limosus</name>
    <dbReference type="NCBI Taxonomy" id="913252"/>
    <lineage>
        <taxon>Bacteria</taxon>
        <taxon>Pseudomonadati</taxon>
        <taxon>Pseudomonadota</taxon>
        <taxon>Alphaproteobacteria</taxon>
        <taxon>Rhodobacterales</taxon>
        <taxon>Paracoccaceae</taxon>
        <taxon>Paracoccus</taxon>
    </lineage>
</organism>
<reference evidence="9 10" key="1">
    <citation type="submission" date="2019-11" db="EMBL/GenBank/DDBJ databases">
        <authorList>
            <person name="Dong K."/>
        </authorList>
    </citation>
    <scope>NUCLEOTIDE SEQUENCE [LARGE SCALE GENOMIC DNA]</scope>
    <source>
        <strain evidence="9 10">JCM 17370</strain>
    </source>
</reference>
<dbReference type="Pfam" id="PF02384">
    <property type="entry name" value="N6_Mtase"/>
    <property type="match status" value="1"/>
</dbReference>
<dbReference type="PANTHER" id="PTHR42933">
    <property type="entry name" value="SLR6095 PROTEIN"/>
    <property type="match status" value="1"/>
</dbReference>
<evidence type="ECO:0000259" key="8">
    <source>
        <dbReference type="Pfam" id="PF02384"/>
    </source>
</evidence>
<keyword evidence="6" id="KW-0680">Restriction system</keyword>
<protein>
    <recommendedName>
        <fullName evidence="2">site-specific DNA-methyltransferase (adenine-specific)</fullName>
        <ecNumber evidence="2">2.1.1.72</ecNumber>
    </recommendedName>
</protein>
<gene>
    <name evidence="9" type="ORF">GL279_10000</name>
</gene>
<keyword evidence="5" id="KW-0949">S-adenosyl-L-methionine</keyword>
<evidence type="ECO:0000256" key="6">
    <source>
        <dbReference type="ARBA" id="ARBA00022747"/>
    </source>
</evidence>
<dbReference type="AlphaFoldDB" id="A0A844H6T4"/>
<dbReference type="GO" id="GO:0008170">
    <property type="term" value="F:N-methyltransferase activity"/>
    <property type="evidence" value="ECO:0007669"/>
    <property type="project" value="InterPro"/>
</dbReference>
<keyword evidence="10" id="KW-1185">Reference proteome</keyword>
<dbReference type="InterPro" id="IPR029063">
    <property type="entry name" value="SAM-dependent_MTases_sf"/>
</dbReference>
<dbReference type="GO" id="GO:0032259">
    <property type="term" value="P:methylation"/>
    <property type="evidence" value="ECO:0007669"/>
    <property type="project" value="UniProtKB-KW"/>
</dbReference>
<dbReference type="PRINTS" id="PR00507">
    <property type="entry name" value="N12N6MTFRASE"/>
</dbReference>
<dbReference type="EC" id="2.1.1.72" evidence="2"/>
<keyword evidence="3 9" id="KW-0489">Methyltransferase</keyword>
<name>A0A844H6T4_9RHOB</name>
<evidence type="ECO:0000256" key="2">
    <source>
        <dbReference type="ARBA" id="ARBA00011900"/>
    </source>
</evidence>
<dbReference type="InterPro" id="IPR003356">
    <property type="entry name" value="DNA_methylase_A-5"/>
</dbReference>
<evidence type="ECO:0000256" key="3">
    <source>
        <dbReference type="ARBA" id="ARBA00022603"/>
    </source>
</evidence>
<evidence type="ECO:0000313" key="10">
    <source>
        <dbReference type="Proteomes" id="UP000442533"/>
    </source>
</evidence>
<evidence type="ECO:0000256" key="1">
    <source>
        <dbReference type="ARBA" id="ARBA00006594"/>
    </source>
</evidence>
<dbReference type="GO" id="GO:0009007">
    <property type="term" value="F:site-specific DNA-methyltransferase (adenine-specific) activity"/>
    <property type="evidence" value="ECO:0007669"/>
    <property type="project" value="UniProtKB-EC"/>
</dbReference>
<dbReference type="OrthoDB" id="9784823at2"/>
<comment type="caution">
    <text evidence="9">The sequence shown here is derived from an EMBL/GenBank/DDBJ whole genome shotgun (WGS) entry which is preliminary data.</text>
</comment>
<comment type="similarity">
    <text evidence="1">Belongs to the N(4)/N(6)-methyltransferase family.</text>
</comment>
<dbReference type="EMBL" id="WMIF01000011">
    <property type="protein sequence ID" value="MTH34931.1"/>
    <property type="molecule type" value="Genomic_DNA"/>
</dbReference>
<evidence type="ECO:0000256" key="4">
    <source>
        <dbReference type="ARBA" id="ARBA00022679"/>
    </source>
</evidence>
<evidence type="ECO:0000313" key="9">
    <source>
        <dbReference type="EMBL" id="MTH34931.1"/>
    </source>
</evidence>
<sequence>MNALPGLTGRAIHTKKTGEVIMTYQHIHEGVHSASALMGIPLKRTDAEPKTDHVKQFVALARSIPGKPFRVFDDWCEIMFCAIAAITAQTPERAAELMSQQEQASGKYTQEDIRIMEDMLGVAQVAIMDGGRDFLGEACGLLGALDGGVGQFFTPFEVSKMIVSMTAPDISAIVRDQGNFRGADPAAGSGGLLVALADHCEAVGVDLRDVFVEGVELVPSTYHMLFVQLSLRGVPARAVCGNTLTQEVREYAYTPAGVRFVNKHGIMNAATNMR</sequence>
<comment type="catalytic activity">
    <reaction evidence="7">
        <text>a 2'-deoxyadenosine in DNA + S-adenosyl-L-methionine = an N(6)-methyl-2'-deoxyadenosine in DNA + S-adenosyl-L-homocysteine + H(+)</text>
        <dbReference type="Rhea" id="RHEA:15197"/>
        <dbReference type="Rhea" id="RHEA-COMP:12418"/>
        <dbReference type="Rhea" id="RHEA-COMP:12419"/>
        <dbReference type="ChEBI" id="CHEBI:15378"/>
        <dbReference type="ChEBI" id="CHEBI:57856"/>
        <dbReference type="ChEBI" id="CHEBI:59789"/>
        <dbReference type="ChEBI" id="CHEBI:90615"/>
        <dbReference type="ChEBI" id="CHEBI:90616"/>
        <dbReference type="EC" id="2.1.1.72"/>
    </reaction>
</comment>
<dbReference type="GO" id="GO:0009307">
    <property type="term" value="P:DNA restriction-modification system"/>
    <property type="evidence" value="ECO:0007669"/>
    <property type="project" value="UniProtKB-KW"/>
</dbReference>
<accession>A0A844H6T4</accession>
<keyword evidence="4" id="KW-0808">Transferase</keyword>
<proteinExistence type="inferred from homology"/>
<dbReference type="Gene3D" id="3.40.50.150">
    <property type="entry name" value="Vaccinia Virus protein VP39"/>
    <property type="match status" value="1"/>
</dbReference>
<evidence type="ECO:0000256" key="7">
    <source>
        <dbReference type="ARBA" id="ARBA00047942"/>
    </source>
</evidence>
<dbReference type="SUPFAM" id="SSF53335">
    <property type="entry name" value="S-adenosyl-L-methionine-dependent methyltransferases"/>
    <property type="match status" value="1"/>
</dbReference>